<dbReference type="OrthoDB" id="1647762at2"/>
<dbReference type="EMBL" id="PTIS01000002">
    <property type="protein sequence ID" value="PPK49125.1"/>
    <property type="molecule type" value="Genomic_DNA"/>
</dbReference>
<dbReference type="STRING" id="37659.GCA_000703125_01632"/>
<sequence length="180" mass="20744">MKKKGVILTFTLVIVTLLIIGAKFNTVAYFTDAKETESSLKAGTVDIKIIEEFNPPVKDIQIKNMGTKKSYVRVKLIPVWQEEINGQWIDTSLSLENVIINMGEISKEKWIFSEDFYYYKGILESGEITTPKLNINVDYKEDNISDYKGKRLKLRVYAEGVQSSNEMYKSIWNLNSLPWN</sequence>
<protein>
    <submittedName>
        <fullName evidence="1">Putative ribosomally synthesized peptide with SipW-like signal peptide</fullName>
    </submittedName>
</protein>
<evidence type="ECO:0000313" key="2">
    <source>
        <dbReference type="Proteomes" id="UP000239863"/>
    </source>
</evidence>
<name>A0A2S6FZQ2_9CLOT</name>
<accession>A0A2S6FZQ2</accession>
<evidence type="ECO:0000313" key="1">
    <source>
        <dbReference type="EMBL" id="PPK49125.1"/>
    </source>
</evidence>
<dbReference type="AlphaFoldDB" id="A0A2S6FZQ2"/>
<reference evidence="1 2" key="1">
    <citation type="submission" date="2018-02" db="EMBL/GenBank/DDBJ databases">
        <title>Genomic Encyclopedia of Archaeal and Bacterial Type Strains, Phase II (KMG-II): from individual species to whole genera.</title>
        <authorList>
            <person name="Goeker M."/>
        </authorList>
    </citation>
    <scope>NUCLEOTIDE SEQUENCE [LARGE SCALE GENOMIC DNA]</scope>
    <source>
        <strain evidence="1 2">DSM 15099</strain>
    </source>
</reference>
<dbReference type="RefSeq" id="WP_029452364.1">
    <property type="nucleotide sequence ID" value="NZ_PTIS01000002.1"/>
</dbReference>
<comment type="caution">
    <text evidence="1">The sequence shown here is derived from an EMBL/GenBank/DDBJ whole genome shotgun (WGS) entry which is preliminary data.</text>
</comment>
<gene>
    <name evidence="1" type="ORF">BD821_10237</name>
</gene>
<dbReference type="GeneID" id="75090504"/>
<organism evidence="1 2">
    <name type="scientific">Clostridium algidicarnis DSM 15099</name>
    <dbReference type="NCBI Taxonomy" id="1121295"/>
    <lineage>
        <taxon>Bacteria</taxon>
        <taxon>Bacillati</taxon>
        <taxon>Bacillota</taxon>
        <taxon>Clostridia</taxon>
        <taxon>Eubacteriales</taxon>
        <taxon>Clostridiaceae</taxon>
        <taxon>Clostridium</taxon>
    </lineage>
</organism>
<dbReference type="Proteomes" id="UP000239863">
    <property type="component" value="Unassembled WGS sequence"/>
</dbReference>
<proteinExistence type="predicted"/>